<reference evidence="1 2" key="1">
    <citation type="submission" date="2021-08" db="EMBL/GenBank/DDBJ databases">
        <title>Thermococcus onnuriiensis IOH2.</title>
        <authorList>
            <person name="Park Y.-J."/>
        </authorList>
    </citation>
    <scope>NUCLEOTIDE SEQUENCE [LARGE SCALE GENOMIC DNA]</scope>
    <source>
        <strain evidence="1 2">IOH2</strain>
    </source>
</reference>
<evidence type="ECO:0000313" key="1">
    <source>
        <dbReference type="EMBL" id="USG99569.1"/>
    </source>
</evidence>
<evidence type="ECO:0000313" key="2">
    <source>
        <dbReference type="Proteomes" id="UP001056425"/>
    </source>
</evidence>
<dbReference type="Proteomes" id="UP001056425">
    <property type="component" value="Chromosome"/>
</dbReference>
<keyword evidence="2" id="KW-1185">Reference proteome</keyword>
<dbReference type="RefSeq" id="WP_251948660.1">
    <property type="nucleotide sequence ID" value="NZ_CP080572.1"/>
</dbReference>
<protein>
    <submittedName>
        <fullName evidence="1">DUF530 family protein</fullName>
    </submittedName>
</protein>
<dbReference type="Pfam" id="PF04409">
    <property type="entry name" value="DUF530"/>
    <property type="match status" value="1"/>
</dbReference>
<dbReference type="InterPro" id="IPR007503">
    <property type="entry name" value="DUF530"/>
</dbReference>
<name>A0A9E7M9U2_9EURY</name>
<proteinExistence type="predicted"/>
<sequence>MTTTEELIAQINRALDDIKINMSRLFENFDPLYLAFNLNRNLTILKDFEDELSRRVGDTHSYTGAPSKRERDPHIRRIFLRNHYRMLTLERLRTAITGHKIALATIASHYTFYRGKKEVDVRNITNKKELEELKVVEKPIKLGRLEILPYLAYSGDVLKILGQQDNKVRDTFKEIKAKLKEKGQVRKKGIRIEVEYWQGGRLKKERLELPIDADIDSELRKRFGKKYRWRVLSYVKTKGVLINSHYTVDNIALAYASCYPSKGVEFLALDFFRYYYITSEKEREAISIYPQMKPCIDCHYSIFDAPFMNEPEFRTGFGSMLIIKKCEIEKLLSGKRSEISNIPNYLLGGVVLYGISSFDEKKISNLLGIDENDLREAIEKFVLSGLHMSLFEDTSKFERFMPKSDKAKQFLELLQG</sequence>
<dbReference type="KEGG" id="thei:K1720_08650"/>
<accession>A0A9E7M9U2</accession>
<dbReference type="AlphaFoldDB" id="A0A9E7M9U2"/>
<dbReference type="GeneID" id="72778412"/>
<gene>
    <name evidence="1" type="ORF">K1720_08650</name>
</gene>
<dbReference type="EMBL" id="CP080572">
    <property type="protein sequence ID" value="USG99569.1"/>
    <property type="molecule type" value="Genomic_DNA"/>
</dbReference>
<organism evidence="1 2">
    <name type="scientific">Thermococcus argininiproducens</name>
    <dbReference type="NCBI Taxonomy" id="2866384"/>
    <lineage>
        <taxon>Archaea</taxon>
        <taxon>Methanobacteriati</taxon>
        <taxon>Methanobacteriota</taxon>
        <taxon>Thermococci</taxon>
        <taxon>Thermococcales</taxon>
        <taxon>Thermococcaceae</taxon>
        <taxon>Thermococcus</taxon>
    </lineage>
</organism>